<comment type="caution">
    <text evidence="11">The sequence shown here is derived from an EMBL/GenBank/DDBJ whole genome shotgun (WGS) entry which is preliminary data.</text>
</comment>
<dbReference type="GO" id="GO:0022857">
    <property type="term" value="F:transmembrane transporter activity"/>
    <property type="evidence" value="ECO:0007669"/>
    <property type="project" value="TreeGrafter"/>
</dbReference>
<keyword evidence="3" id="KW-1003">Cell membrane</keyword>
<evidence type="ECO:0000256" key="7">
    <source>
        <dbReference type="ARBA" id="ARBA00023136"/>
    </source>
</evidence>
<evidence type="ECO:0000256" key="4">
    <source>
        <dbReference type="ARBA" id="ARBA00022519"/>
    </source>
</evidence>
<evidence type="ECO:0000256" key="8">
    <source>
        <dbReference type="ARBA" id="ARBA00038436"/>
    </source>
</evidence>
<organism evidence="11 13">
    <name type="scientific">Clostridium symbiosum</name>
    <name type="common">Bacteroides symbiosus</name>
    <dbReference type="NCBI Taxonomy" id="1512"/>
    <lineage>
        <taxon>Bacteria</taxon>
        <taxon>Bacillati</taxon>
        <taxon>Bacillota</taxon>
        <taxon>Clostridia</taxon>
        <taxon>Lachnospirales</taxon>
        <taxon>Lachnospiraceae</taxon>
        <taxon>Otoolea</taxon>
    </lineage>
</organism>
<dbReference type="Proteomes" id="UP001300871">
    <property type="component" value="Unassembled WGS sequence"/>
</dbReference>
<dbReference type="Proteomes" id="UP001203136">
    <property type="component" value="Unassembled WGS sequence"/>
</dbReference>
<reference evidence="11" key="1">
    <citation type="journal article" date="2022" name="Cell Host Microbe">
        <title>Colonization of the live biotherapeutic product VE303 and modulation of the microbiota and metabolites in healthy volunteers.</title>
        <authorList>
            <person name="Dsouza M."/>
            <person name="Menon R."/>
            <person name="Crossette E."/>
            <person name="Bhattarai S.K."/>
            <person name="Schneider J."/>
            <person name="Kim Y.G."/>
            <person name="Reddy S."/>
            <person name="Caballero S."/>
            <person name="Felix C."/>
            <person name="Cornacchione L."/>
            <person name="Hendrickson J."/>
            <person name="Watson A.R."/>
            <person name="Minot S.S."/>
            <person name="Greenfield N."/>
            <person name="Schopf L."/>
            <person name="Szabady R."/>
            <person name="Patarroyo J."/>
            <person name="Smith W."/>
            <person name="Harrison P."/>
            <person name="Kuijper E.J."/>
            <person name="Kelly C.P."/>
            <person name="Olle B."/>
            <person name="Bobilev D."/>
            <person name="Silber J.L."/>
            <person name="Bucci V."/>
            <person name="Roberts B."/>
            <person name="Faith J."/>
            <person name="Norman J.M."/>
        </authorList>
    </citation>
    <scope>NUCLEOTIDE SEQUENCE</scope>
    <source>
        <strain evidence="11">VE303-04</strain>
    </source>
</reference>
<feature type="transmembrane region" description="Helical" evidence="9">
    <location>
        <begin position="125"/>
        <end position="145"/>
    </location>
</feature>
<keyword evidence="2" id="KW-0813">Transport</keyword>
<name>A0AAW6AUH9_CLOSY</name>
<dbReference type="PANTHER" id="PTHR35011">
    <property type="entry name" value="2,3-DIKETO-L-GULONATE TRAP TRANSPORTER SMALL PERMEASE PROTEIN YIAM"/>
    <property type="match status" value="1"/>
</dbReference>
<dbReference type="GO" id="GO:0005886">
    <property type="term" value="C:plasma membrane"/>
    <property type="evidence" value="ECO:0007669"/>
    <property type="project" value="UniProtKB-SubCell"/>
</dbReference>
<keyword evidence="7 9" id="KW-0472">Membrane</keyword>
<evidence type="ECO:0000256" key="9">
    <source>
        <dbReference type="SAM" id="Phobius"/>
    </source>
</evidence>
<accession>A0AAW6AUH9</accession>
<evidence type="ECO:0000256" key="5">
    <source>
        <dbReference type="ARBA" id="ARBA00022692"/>
    </source>
</evidence>
<dbReference type="Pfam" id="PF04290">
    <property type="entry name" value="DctQ"/>
    <property type="match status" value="1"/>
</dbReference>
<comment type="similarity">
    <text evidence="8">Belongs to the TRAP transporter small permease family.</text>
</comment>
<evidence type="ECO:0000313" key="11">
    <source>
        <dbReference type="EMBL" id="MCK0087819.1"/>
    </source>
</evidence>
<keyword evidence="6 9" id="KW-1133">Transmembrane helix</keyword>
<dbReference type="AlphaFoldDB" id="A0AAW6AUH9"/>
<evidence type="ECO:0000256" key="6">
    <source>
        <dbReference type="ARBA" id="ARBA00022989"/>
    </source>
</evidence>
<evidence type="ECO:0000256" key="2">
    <source>
        <dbReference type="ARBA" id="ARBA00022448"/>
    </source>
</evidence>
<dbReference type="EMBL" id="JAINVB010000001">
    <property type="protein sequence ID" value="MCK0087819.1"/>
    <property type="molecule type" value="Genomic_DNA"/>
</dbReference>
<sequence length="166" mass="18617">MNKTVKFILGHFEEILASIFIVITTSLVLVNVFLRYFMRTGLYWTEEVTTSCFVWCVFLGAAAGYRRGMHIGVDILVNKLPNAMRNIVRILVDLILLFTNGYLFYLSVVFVRLSYIKPTAVLGVSSAWVSSALIVGFCLTTIYSVGHMANDIKRIVKTGTFGKGEE</sequence>
<evidence type="ECO:0000256" key="1">
    <source>
        <dbReference type="ARBA" id="ARBA00004429"/>
    </source>
</evidence>
<evidence type="ECO:0000313" key="12">
    <source>
        <dbReference type="EMBL" id="MDB1999450.1"/>
    </source>
</evidence>
<keyword evidence="4" id="KW-0997">Cell inner membrane</keyword>
<evidence type="ECO:0000313" key="13">
    <source>
        <dbReference type="Proteomes" id="UP001203136"/>
    </source>
</evidence>
<reference evidence="12" key="2">
    <citation type="submission" date="2023-01" db="EMBL/GenBank/DDBJ databases">
        <title>Human gut microbiome strain richness.</title>
        <authorList>
            <person name="Chen-Liaw A."/>
        </authorList>
    </citation>
    <scope>NUCLEOTIDE SEQUENCE</scope>
    <source>
        <strain evidence="12">B1_m1001713B170214d0_201011</strain>
    </source>
</reference>
<dbReference type="InterPro" id="IPR055348">
    <property type="entry name" value="DctQ"/>
</dbReference>
<dbReference type="GeneID" id="57969209"/>
<proteinExistence type="inferred from homology"/>
<dbReference type="InterPro" id="IPR007387">
    <property type="entry name" value="TRAP_DctQ"/>
</dbReference>
<evidence type="ECO:0000259" key="10">
    <source>
        <dbReference type="Pfam" id="PF04290"/>
    </source>
</evidence>
<feature type="domain" description="Tripartite ATP-independent periplasmic transporters DctQ component" evidence="10">
    <location>
        <begin position="26"/>
        <end position="153"/>
    </location>
</feature>
<feature type="transmembrane region" description="Helical" evidence="9">
    <location>
        <begin position="86"/>
        <end position="105"/>
    </location>
</feature>
<dbReference type="GO" id="GO:0015740">
    <property type="term" value="P:C4-dicarboxylate transport"/>
    <property type="evidence" value="ECO:0007669"/>
    <property type="project" value="TreeGrafter"/>
</dbReference>
<dbReference type="PANTHER" id="PTHR35011:SF2">
    <property type="entry name" value="2,3-DIKETO-L-GULONATE TRAP TRANSPORTER SMALL PERMEASE PROTEIN YIAM"/>
    <property type="match status" value="1"/>
</dbReference>
<protein>
    <submittedName>
        <fullName evidence="11">TRAP transporter small permease</fullName>
    </submittedName>
</protein>
<keyword evidence="5 9" id="KW-0812">Transmembrane</keyword>
<comment type="subcellular location">
    <subcellularLocation>
        <location evidence="1">Cell inner membrane</location>
        <topology evidence="1">Multi-pass membrane protein</topology>
    </subcellularLocation>
</comment>
<evidence type="ECO:0000256" key="3">
    <source>
        <dbReference type="ARBA" id="ARBA00022475"/>
    </source>
</evidence>
<gene>
    <name evidence="11" type="ORF">K5I21_18495</name>
    <name evidence="12" type="ORF">PM006_04505</name>
</gene>
<dbReference type="EMBL" id="JAQLGM010000007">
    <property type="protein sequence ID" value="MDB1999450.1"/>
    <property type="molecule type" value="Genomic_DNA"/>
</dbReference>
<dbReference type="RefSeq" id="WP_003502854.1">
    <property type="nucleotide sequence ID" value="NZ_BAABZD010000008.1"/>
</dbReference>
<feature type="transmembrane region" description="Helical" evidence="9">
    <location>
        <begin position="12"/>
        <end position="36"/>
    </location>
</feature>